<dbReference type="InterPro" id="IPR008979">
    <property type="entry name" value="Galactose-bd-like_sf"/>
</dbReference>
<evidence type="ECO:0000313" key="2">
    <source>
        <dbReference type="EMBL" id="ABG59655.1"/>
    </source>
</evidence>
<organism evidence="2 3">
    <name type="scientific">Cytophaga hutchinsonii (strain ATCC 33406 / DSM 1761 / CIP 103989 / NBRC 15051 / NCIMB 9469 / D465)</name>
    <dbReference type="NCBI Taxonomy" id="269798"/>
    <lineage>
        <taxon>Bacteria</taxon>
        <taxon>Pseudomonadati</taxon>
        <taxon>Bacteroidota</taxon>
        <taxon>Cytophagia</taxon>
        <taxon>Cytophagales</taxon>
        <taxon>Cytophagaceae</taxon>
        <taxon>Cytophaga</taxon>
    </lineage>
</organism>
<dbReference type="Pfam" id="PF00754">
    <property type="entry name" value="F5_F8_type_C"/>
    <property type="match status" value="1"/>
</dbReference>
<feature type="domain" description="PKD/Chitinase" evidence="1">
    <location>
        <begin position="1232"/>
        <end position="1301"/>
    </location>
</feature>
<feature type="domain" description="PKD/Chitinase" evidence="1">
    <location>
        <begin position="862"/>
        <end position="951"/>
    </location>
</feature>
<evidence type="ECO:0000259" key="1">
    <source>
        <dbReference type="SMART" id="SM00089"/>
    </source>
</evidence>
<dbReference type="Proteomes" id="UP000001822">
    <property type="component" value="Chromosome"/>
</dbReference>
<dbReference type="Pfam" id="PF17957">
    <property type="entry name" value="Big_7"/>
    <property type="match status" value="5"/>
</dbReference>
<feature type="domain" description="PKD/Chitinase" evidence="1">
    <location>
        <begin position="1047"/>
        <end position="1137"/>
    </location>
</feature>
<protein>
    <recommendedName>
        <fullName evidence="1">PKD/Chitinase domain-containing protein</fullName>
    </recommendedName>
</protein>
<dbReference type="NCBIfam" id="TIGR04183">
    <property type="entry name" value="Por_Secre_tail"/>
    <property type="match status" value="1"/>
</dbReference>
<dbReference type="InterPro" id="IPR026444">
    <property type="entry name" value="Secre_tail"/>
</dbReference>
<dbReference type="InterPro" id="IPR022409">
    <property type="entry name" value="PKD/Chitinase_dom"/>
</dbReference>
<dbReference type="Pfam" id="PF18962">
    <property type="entry name" value="Por_Secre_tail"/>
    <property type="match status" value="1"/>
</dbReference>
<gene>
    <name evidence="2" type="ordered locus">CHU_2399</name>
</gene>
<name>A0A6N4STL3_CYTH3</name>
<dbReference type="InterPro" id="IPR000421">
    <property type="entry name" value="FA58C"/>
</dbReference>
<dbReference type="KEGG" id="chu:CHU_2399"/>
<dbReference type="Gene3D" id="2.60.40.10">
    <property type="entry name" value="Immunoglobulins"/>
    <property type="match status" value="5"/>
</dbReference>
<dbReference type="GO" id="GO:0008233">
    <property type="term" value="F:peptidase activity"/>
    <property type="evidence" value="ECO:0007669"/>
    <property type="project" value="InterPro"/>
</dbReference>
<proteinExistence type="predicted"/>
<dbReference type="InterPro" id="IPR013783">
    <property type="entry name" value="Ig-like_fold"/>
</dbReference>
<accession>A0A6N4STL3</accession>
<keyword evidence="3" id="KW-1185">Reference proteome</keyword>
<feature type="domain" description="PKD/Chitinase" evidence="1">
    <location>
        <begin position="956"/>
        <end position="1044"/>
    </location>
</feature>
<reference evidence="2 3" key="1">
    <citation type="journal article" date="2007" name="Appl. Environ. Microbiol.">
        <title>Genome sequence of the cellulolytic gliding bacterium Cytophaga hutchinsonii.</title>
        <authorList>
            <person name="Xie G."/>
            <person name="Bruce D.C."/>
            <person name="Challacombe J.F."/>
            <person name="Chertkov O."/>
            <person name="Detter J.C."/>
            <person name="Gilna P."/>
            <person name="Han C.S."/>
            <person name="Lucas S."/>
            <person name="Misra M."/>
            <person name="Myers G.L."/>
            <person name="Richardson P."/>
            <person name="Tapia R."/>
            <person name="Thayer N."/>
            <person name="Thompson L.S."/>
            <person name="Brettin T.S."/>
            <person name="Henrissat B."/>
            <person name="Wilson D.B."/>
            <person name="McBride M.J."/>
        </authorList>
    </citation>
    <scope>NUCLEOTIDE SEQUENCE [LARGE SCALE GENOMIC DNA]</scope>
    <source>
        <strain evidence="3">ATCC 33406 / DSM 1761 / CIP 103989 / NBRC 15051 / NCIMB 9469 / D465</strain>
    </source>
</reference>
<dbReference type="GO" id="GO:0006508">
    <property type="term" value="P:proteolysis"/>
    <property type="evidence" value="ECO:0007669"/>
    <property type="project" value="InterPro"/>
</dbReference>
<sequence>MLSFQDYPINDPIQAVDDLMNKQGYTGNGQLGSVRDYFYTQTSGKVVITSTIVKVTVAHTRAYYDDNNVNYVDEAIDLINQNYPAGFQDLTADPFDGKLMHLNFIARSPGHSSTVGASAGKFFKNNTTGQLEIVGGNMTYFNVDDPLIINVICHEMGHSVMSWTDYYRTAYSNLGNFCVMGSAGTAVAPMPINPALRMQRGWIDNIIPVSGTTTQTYTLTANSYTTIHKYTNPNNPKEYLLFHAFKHGGYYQPVVGGPMPEGLAIWYVDEETGYDSPLNPNHDNQYYIRLVQADNKDEMHDEFLVPADVRGDMEDLYGNANKSFPNGTPFRWKDGGEFGINITNISSPGATMQFTVTARPNTVVSSSDIFGTIAPKGTLGVASGQTKTFSLTPNPGYEVNVLKVDNATVTAANPYTMSGISGTKTISVTYKRKTTQTALPSPWQKATIGSVSSSDFVAHSGTNFYMETYGNTVGGSGDNFTFTYQLLNGDGTYIAHLGNYNTLESQRTGIMIRESLQPDAAFSAIAKIDMGGAIVQQRASSGGLTQDNPNDQKNLHIYELHNWLKIVRSGNVIVSSVSKDGVTWYEIGNQNISMASQVYVGLFTKGTGYTTYPAQALFDTISFTSSPFPTVHITSPATGTVLSSNSVTINATAAPAAANGSITKVDFYDNTTLIGTDNTAPYSFVWNNVSGGIHALIAKATDNTGKVAVSAKVAIVAPCTAAGSKLQGTVIGTPGSWNGSGNTREKAFDGNINTYFDASVDVAWTGLDLSATYKVTTIRYVPRAGLEGRMIGGKFQGSNAEDFSTYTDLATVVAKPSFTWNCFDVSSTASFKYLRYIGPEGGVGNIAEIEFYGTPQAANQLPTVVITSPENGNTFTSPATITIHANAADADGSIVKVEFYSGVNYLNRDTVAPYSTTISNLPSGVYSFTARAYDNLGATSEYTVTNITVGTNTAPVVSITSPVTNQSFSAPATIVINTDVTDAEGNIWKVEFYNGSTWLGSDFTAPYSYTWSNVPAGVYNITALAIDNLGASASSTRNNIAVVGNTAPTVSITSPVTNQSYTAPATIYIDVTATDADGSITKVDFYNGSTLLGSDLTAPYTFTWSNVPAGVYNITALAIDNLGASASSTRNNIAVIANQAPTVSITSPLTNASYTAPATIIINATAADADGSIWKVEFYNGSTWLGSDFTAPYSYTWNNVPAGVYNITALAIDNLNATASSTRNNIAVTAPAADITGPACAGNNTTITYELAASKRVNATSYGWYFTGSTQSFTPSATTQYQATLVTGNNYGQGQLCVGVGYASAPYHTTYCITLPKCATSREASFEESESLTLQPVGFPNPFASETTINLAAPDSKIEVYNANGILVEETIASGSFTFGQHLASGIYFVKVTTGNKTETLKVVKE</sequence>
<dbReference type="Gene3D" id="2.60.120.200">
    <property type="match status" value="1"/>
</dbReference>
<dbReference type="NCBIfam" id="TIGR03296">
    <property type="entry name" value="M6dom_TIGR03296"/>
    <property type="match status" value="1"/>
</dbReference>
<dbReference type="SUPFAM" id="SSF49785">
    <property type="entry name" value="Galactose-binding domain-like"/>
    <property type="match status" value="1"/>
</dbReference>
<dbReference type="SMART" id="SM00089">
    <property type="entry name" value="PKD"/>
    <property type="match status" value="4"/>
</dbReference>
<dbReference type="InterPro" id="IPR008757">
    <property type="entry name" value="Peptidase_M6-like_domain"/>
</dbReference>
<dbReference type="EMBL" id="CP000383">
    <property type="protein sequence ID" value="ABG59655.1"/>
    <property type="molecule type" value="Genomic_DNA"/>
</dbReference>
<dbReference type="Gene3D" id="2.60.120.260">
    <property type="entry name" value="Galactose-binding domain-like"/>
    <property type="match status" value="1"/>
</dbReference>
<evidence type="ECO:0000313" key="3">
    <source>
        <dbReference type="Proteomes" id="UP000001822"/>
    </source>
</evidence>